<keyword evidence="1" id="KW-0812">Transmembrane</keyword>
<dbReference type="EMBL" id="JAXCGZ010010580">
    <property type="protein sequence ID" value="KAK7075475.1"/>
    <property type="molecule type" value="Genomic_DNA"/>
</dbReference>
<name>A0AAN9A7W2_HALRR</name>
<proteinExistence type="predicted"/>
<evidence type="ECO:0000256" key="1">
    <source>
        <dbReference type="SAM" id="Phobius"/>
    </source>
</evidence>
<reference evidence="2 3" key="1">
    <citation type="submission" date="2023-11" db="EMBL/GenBank/DDBJ databases">
        <title>Halocaridina rubra genome assembly.</title>
        <authorList>
            <person name="Smith C."/>
        </authorList>
    </citation>
    <scope>NUCLEOTIDE SEQUENCE [LARGE SCALE GENOMIC DNA]</scope>
    <source>
        <strain evidence="2">EP-1</strain>
        <tissue evidence="2">Whole</tissue>
    </source>
</reference>
<sequence length="67" mass="7713">MEPIRRREDTSFGLFPVKKANSCLLRLCAQLLLHCGVCLISTVIIYGLDRVFTAECFPYHQHSLFIQ</sequence>
<protein>
    <submittedName>
        <fullName evidence="2">Uncharacterized protein</fullName>
    </submittedName>
</protein>
<keyword evidence="1" id="KW-1133">Transmembrane helix</keyword>
<evidence type="ECO:0000313" key="3">
    <source>
        <dbReference type="Proteomes" id="UP001381693"/>
    </source>
</evidence>
<dbReference type="Proteomes" id="UP001381693">
    <property type="component" value="Unassembled WGS sequence"/>
</dbReference>
<comment type="caution">
    <text evidence="2">The sequence shown here is derived from an EMBL/GenBank/DDBJ whole genome shotgun (WGS) entry which is preliminary data.</text>
</comment>
<evidence type="ECO:0000313" key="2">
    <source>
        <dbReference type="EMBL" id="KAK7075475.1"/>
    </source>
</evidence>
<organism evidence="2 3">
    <name type="scientific">Halocaridina rubra</name>
    <name type="common">Hawaiian red shrimp</name>
    <dbReference type="NCBI Taxonomy" id="373956"/>
    <lineage>
        <taxon>Eukaryota</taxon>
        <taxon>Metazoa</taxon>
        <taxon>Ecdysozoa</taxon>
        <taxon>Arthropoda</taxon>
        <taxon>Crustacea</taxon>
        <taxon>Multicrustacea</taxon>
        <taxon>Malacostraca</taxon>
        <taxon>Eumalacostraca</taxon>
        <taxon>Eucarida</taxon>
        <taxon>Decapoda</taxon>
        <taxon>Pleocyemata</taxon>
        <taxon>Caridea</taxon>
        <taxon>Atyoidea</taxon>
        <taxon>Atyidae</taxon>
        <taxon>Halocaridina</taxon>
    </lineage>
</organism>
<accession>A0AAN9A7W2</accession>
<dbReference type="AlphaFoldDB" id="A0AAN9A7W2"/>
<gene>
    <name evidence="2" type="ORF">SK128_019513</name>
</gene>
<feature type="transmembrane region" description="Helical" evidence="1">
    <location>
        <begin position="24"/>
        <end position="48"/>
    </location>
</feature>
<keyword evidence="3" id="KW-1185">Reference proteome</keyword>
<feature type="non-terminal residue" evidence="2">
    <location>
        <position position="67"/>
    </location>
</feature>
<keyword evidence="1" id="KW-0472">Membrane</keyword>